<dbReference type="PROSITE" id="PS00086">
    <property type="entry name" value="CYTOCHROME_P450"/>
    <property type="match status" value="1"/>
</dbReference>
<dbReference type="GO" id="GO:0016705">
    <property type="term" value="F:oxidoreductase activity, acting on paired donors, with incorporation or reduction of molecular oxygen"/>
    <property type="evidence" value="ECO:0007669"/>
    <property type="project" value="InterPro"/>
</dbReference>
<evidence type="ECO:0000256" key="3">
    <source>
        <dbReference type="ARBA" id="ARBA00022617"/>
    </source>
</evidence>
<comment type="cofactor">
    <cofactor evidence="11">
        <name>heme</name>
        <dbReference type="ChEBI" id="CHEBI:30413"/>
    </cofactor>
</comment>
<dbReference type="GO" id="GO:0004497">
    <property type="term" value="F:monooxygenase activity"/>
    <property type="evidence" value="ECO:0000318"/>
    <property type="project" value="GO_Central"/>
</dbReference>
<name>A0A2C9VS86_MANES</name>
<keyword evidence="5 11" id="KW-0479">Metal-binding</keyword>
<dbReference type="InterPro" id="IPR017972">
    <property type="entry name" value="Cyt_P450_CS"/>
</dbReference>
<keyword evidence="9 12" id="KW-0503">Monooxygenase</keyword>
<dbReference type="PRINTS" id="PR00385">
    <property type="entry name" value="P450"/>
</dbReference>
<evidence type="ECO:0000256" key="1">
    <source>
        <dbReference type="ARBA" id="ARBA00004167"/>
    </source>
</evidence>
<feature type="binding site" description="axial binding residue" evidence="11">
    <location>
        <position position="470"/>
    </location>
    <ligand>
        <name>heme</name>
        <dbReference type="ChEBI" id="CHEBI:30413"/>
    </ligand>
    <ligandPart>
        <name>Fe</name>
        <dbReference type="ChEBI" id="CHEBI:18248"/>
    </ligandPart>
</feature>
<evidence type="ECO:0008006" key="15">
    <source>
        <dbReference type="Google" id="ProtNLM"/>
    </source>
</evidence>
<dbReference type="PANTHER" id="PTHR24282">
    <property type="entry name" value="CYTOCHROME P450 FAMILY MEMBER"/>
    <property type="match status" value="1"/>
</dbReference>
<dbReference type="FunFam" id="1.10.630.10:FF:000029">
    <property type="entry name" value="Cytochrome P450 734A1"/>
    <property type="match status" value="1"/>
</dbReference>
<keyword evidence="10" id="KW-0472">Membrane</keyword>
<dbReference type="PANTHER" id="PTHR24282:SF135">
    <property type="entry name" value="CYTOCHROME P450 709B2"/>
    <property type="match status" value="1"/>
</dbReference>
<evidence type="ECO:0000256" key="6">
    <source>
        <dbReference type="ARBA" id="ARBA00022989"/>
    </source>
</evidence>
<keyword evidence="14" id="KW-1185">Reference proteome</keyword>
<comment type="similarity">
    <text evidence="2 12">Belongs to the cytochrome P450 family.</text>
</comment>
<dbReference type="InterPro" id="IPR050665">
    <property type="entry name" value="Cytochrome_P450_Monooxygen"/>
</dbReference>
<dbReference type="InterPro" id="IPR002401">
    <property type="entry name" value="Cyt_P450_E_grp-I"/>
</dbReference>
<proteinExistence type="inferred from homology"/>
<evidence type="ECO:0000256" key="2">
    <source>
        <dbReference type="ARBA" id="ARBA00010617"/>
    </source>
</evidence>
<dbReference type="STRING" id="3983.A0A2C9VS86"/>
<evidence type="ECO:0000256" key="4">
    <source>
        <dbReference type="ARBA" id="ARBA00022692"/>
    </source>
</evidence>
<keyword evidence="3 11" id="KW-0349">Heme</keyword>
<keyword evidence="6" id="KW-1133">Transmembrane helix</keyword>
<comment type="caution">
    <text evidence="13">The sequence shown here is derived from an EMBL/GenBank/DDBJ whole genome shotgun (WGS) entry which is preliminary data.</text>
</comment>
<dbReference type="AlphaFoldDB" id="A0A2C9VS86"/>
<evidence type="ECO:0000256" key="11">
    <source>
        <dbReference type="PIRSR" id="PIRSR602401-1"/>
    </source>
</evidence>
<accession>A0A2C9VS86</accession>
<gene>
    <name evidence="13" type="ORF">MANES_05G007800v8</name>
</gene>
<reference evidence="14" key="1">
    <citation type="journal article" date="2016" name="Nat. Biotechnol.">
        <title>Sequencing wild and cultivated cassava and related species reveals extensive interspecific hybridization and genetic diversity.</title>
        <authorList>
            <person name="Bredeson J.V."/>
            <person name="Lyons J.B."/>
            <person name="Prochnik S.E."/>
            <person name="Wu G.A."/>
            <person name="Ha C.M."/>
            <person name="Edsinger-Gonzales E."/>
            <person name="Grimwood J."/>
            <person name="Schmutz J."/>
            <person name="Rabbi I.Y."/>
            <person name="Egesi C."/>
            <person name="Nauluvula P."/>
            <person name="Lebot V."/>
            <person name="Ndunguru J."/>
            <person name="Mkamilo G."/>
            <person name="Bart R.S."/>
            <person name="Setter T.L."/>
            <person name="Gleadow R.M."/>
            <person name="Kulakow P."/>
            <person name="Ferguson M.E."/>
            <person name="Rounsley S."/>
            <person name="Rokhsar D.S."/>
        </authorList>
    </citation>
    <scope>NUCLEOTIDE SEQUENCE [LARGE SCALE GENOMIC DNA]</scope>
    <source>
        <strain evidence="14">cv. AM560-2</strain>
    </source>
</reference>
<dbReference type="Gene3D" id="1.10.630.10">
    <property type="entry name" value="Cytochrome P450"/>
    <property type="match status" value="1"/>
</dbReference>
<dbReference type="GO" id="GO:0005506">
    <property type="term" value="F:iron ion binding"/>
    <property type="evidence" value="ECO:0007669"/>
    <property type="project" value="InterPro"/>
</dbReference>
<evidence type="ECO:0000256" key="8">
    <source>
        <dbReference type="ARBA" id="ARBA00023004"/>
    </source>
</evidence>
<protein>
    <recommendedName>
        <fullName evidence="15">Cytochrome P450</fullName>
    </recommendedName>
</protein>
<dbReference type="SMR" id="A0A2C9VS86"/>
<organism evidence="13 14">
    <name type="scientific">Manihot esculenta</name>
    <name type="common">Cassava</name>
    <name type="synonym">Jatropha manihot</name>
    <dbReference type="NCBI Taxonomy" id="3983"/>
    <lineage>
        <taxon>Eukaryota</taxon>
        <taxon>Viridiplantae</taxon>
        <taxon>Streptophyta</taxon>
        <taxon>Embryophyta</taxon>
        <taxon>Tracheophyta</taxon>
        <taxon>Spermatophyta</taxon>
        <taxon>Magnoliopsida</taxon>
        <taxon>eudicotyledons</taxon>
        <taxon>Gunneridae</taxon>
        <taxon>Pentapetalae</taxon>
        <taxon>rosids</taxon>
        <taxon>fabids</taxon>
        <taxon>Malpighiales</taxon>
        <taxon>Euphorbiaceae</taxon>
        <taxon>Crotonoideae</taxon>
        <taxon>Manihoteae</taxon>
        <taxon>Manihot</taxon>
    </lineage>
</organism>
<evidence type="ECO:0000256" key="5">
    <source>
        <dbReference type="ARBA" id="ARBA00022723"/>
    </source>
</evidence>
<comment type="subcellular location">
    <subcellularLocation>
        <location evidence="1">Membrane</location>
        <topology evidence="1">Single-pass membrane protein</topology>
    </subcellularLocation>
</comment>
<dbReference type="InterPro" id="IPR036396">
    <property type="entry name" value="Cyt_P450_sf"/>
</dbReference>
<keyword evidence="8 11" id="KW-0408">Iron</keyword>
<keyword evidence="7 12" id="KW-0560">Oxidoreductase</keyword>
<dbReference type="Pfam" id="PF00067">
    <property type="entry name" value="p450"/>
    <property type="match status" value="1"/>
</dbReference>
<keyword evidence="4" id="KW-0812">Transmembrane</keyword>
<evidence type="ECO:0000256" key="10">
    <source>
        <dbReference type="ARBA" id="ARBA00023136"/>
    </source>
</evidence>
<evidence type="ECO:0000256" key="7">
    <source>
        <dbReference type="ARBA" id="ARBA00023002"/>
    </source>
</evidence>
<dbReference type="EMBL" id="CM004391">
    <property type="protein sequence ID" value="OAY48820.1"/>
    <property type="molecule type" value="Genomic_DNA"/>
</dbReference>
<dbReference type="GO" id="GO:0020037">
    <property type="term" value="F:heme binding"/>
    <property type="evidence" value="ECO:0007669"/>
    <property type="project" value="InterPro"/>
</dbReference>
<dbReference type="Gramene" id="Manes.05G007800.1.v8.1">
    <property type="protein sequence ID" value="Manes.05G007800.1.v8.1.CDS"/>
    <property type="gene ID" value="Manes.05G007800.v8.1"/>
</dbReference>
<evidence type="ECO:0000313" key="14">
    <source>
        <dbReference type="Proteomes" id="UP000091857"/>
    </source>
</evidence>
<sequence length="524" mass="59439">MMGYAAVALVALLIVLIVRKLWEVLKIVVLRPYAITKTFEKQGIRGPPYKLLYGCLDEVKKMKKLANEKVLDTNCNDITSRVLPHYHKWFSEFGDTLLYWYGTQPRITITNPELAKQILSNKFGFYVKPKTRPILRNLIGDGLVFAEGLDWVRHRRVLNPAFSIDKLKIMTKKMAECTISMLDEWKILAGLTEEQRIKIEMNANFQKLTADIIAHTAFGSSYVEGKEVFKALKELQTCCVASDTDIFIPGSQYLPTPSNLQTWKLSRKLKNSLKVIIESRLSAKAATDGHYGDDLLGIMIESSVAEADGDSKVTPKLNMKEIMENCKSFFFAGHETTSSLLTWSVFLLSTHPEWHEKLREEVLKECGMGIPDADMLSKLKFVNMFLLEVLRLYCPVIMLIRKAPEDMKLGNLMIPKETCLTIPFVKIHRSKEYWGEDANEFKPLRFANGVSKAGKHPNALLAFSIGPRVCIGQNFAMLEAKTVVALILQRFSLSLSPEYKHAPIDHVTLHPQYGLPIIVKSLLR</sequence>
<dbReference type="PRINTS" id="PR00463">
    <property type="entry name" value="EP450I"/>
</dbReference>
<evidence type="ECO:0000313" key="13">
    <source>
        <dbReference type="EMBL" id="OAY48820.1"/>
    </source>
</evidence>
<evidence type="ECO:0000256" key="12">
    <source>
        <dbReference type="RuleBase" id="RU000461"/>
    </source>
</evidence>
<dbReference type="Proteomes" id="UP000091857">
    <property type="component" value="Chromosome 5"/>
</dbReference>
<evidence type="ECO:0000256" key="9">
    <source>
        <dbReference type="ARBA" id="ARBA00023033"/>
    </source>
</evidence>
<dbReference type="InterPro" id="IPR001128">
    <property type="entry name" value="Cyt_P450"/>
</dbReference>
<dbReference type="SUPFAM" id="SSF48264">
    <property type="entry name" value="Cytochrome P450"/>
    <property type="match status" value="1"/>
</dbReference>
<dbReference type="GO" id="GO:0016020">
    <property type="term" value="C:membrane"/>
    <property type="evidence" value="ECO:0007669"/>
    <property type="project" value="UniProtKB-SubCell"/>
</dbReference>
<dbReference type="OrthoDB" id="1470350at2759"/>